<organism evidence="2 3">
    <name type="scientific">Catenaria anguillulae PL171</name>
    <dbReference type="NCBI Taxonomy" id="765915"/>
    <lineage>
        <taxon>Eukaryota</taxon>
        <taxon>Fungi</taxon>
        <taxon>Fungi incertae sedis</taxon>
        <taxon>Blastocladiomycota</taxon>
        <taxon>Blastocladiomycetes</taxon>
        <taxon>Blastocladiales</taxon>
        <taxon>Catenariaceae</taxon>
        <taxon>Catenaria</taxon>
    </lineage>
</organism>
<dbReference type="EMBL" id="MCFL01000018">
    <property type="protein sequence ID" value="ORZ36141.1"/>
    <property type="molecule type" value="Genomic_DNA"/>
</dbReference>
<gene>
    <name evidence="2" type="ORF">BCR44DRAFT_105220</name>
</gene>
<sequence>IHPGDHVQYHPIGNQASNVSTGEVVAIVTERTHVGKRHFNATPEEPRVMIRNDHTHKQSGYKVDHVVG</sequence>
<comment type="caution">
    <text evidence="2">The sequence shown here is derived from an EMBL/GenBank/DDBJ whole genome shotgun (WGS) entry which is preliminary data.</text>
</comment>
<feature type="non-terminal residue" evidence="2">
    <location>
        <position position="68"/>
    </location>
</feature>
<dbReference type="InterPro" id="IPR021331">
    <property type="entry name" value="Hva1_TUDOR"/>
</dbReference>
<reference evidence="2 3" key="1">
    <citation type="submission" date="2016-07" db="EMBL/GenBank/DDBJ databases">
        <title>Pervasive Adenine N6-methylation of Active Genes in Fungi.</title>
        <authorList>
            <consortium name="DOE Joint Genome Institute"/>
            <person name="Mondo S.J."/>
            <person name="Dannebaum R.O."/>
            <person name="Kuo R.C."/>
            <person name="Labutti K."/>
            <person name="Haridas S."/>
            <person name="Kuo A."/>
            <person name="Salamov A."/>
            <person name="Ahrendt S.R."/>
            <person name="Lipzen A."/>
            <person name="Sullivan W."/>
            <person name="Andreopoulos W.B."/>
            <person name="Clum A."/>
            <person name="Lindquist E."/>
            <person name="Daum C."/>
            <person name="Ramamoorthy G.K."/>
            <person name="Gryganskyi A."/>
            <person name="Culley D."/>
            <person name="Magnuson J.K."/>
            <person name="James T.Y."/>
            <person name="O'Malley M.A."/>
            <person name="Stajich J.E."/>
            <person name="Spatafora J.W."/>
            <person name="Visel A."/>
            <person name="Grigoriev I.V."/>
        </authorList>
    </citation>
    <scope>NUCLEOTIDE SEQUENCE [LARGE SCALE GENOMIC DNA]</scope>
    <source>
        <strain evidence="2 3">PL171</strain>
    </source>
</reference>
<accession>A0A1Y2HQQ1</accession>
<protein>
    <recommendedName>
        <fullName evidence="1">Hypervirulence associated protein TUDOR domain-containing protein</fullName>
    </recommendedName>
</protein>
<name>A0A1Y2HQQ1_9FUNG</name>
<keyword evidence="3" id="KW-1185">Reference proteome</keyword>
<dbReference type="Pfam" id="PF11160">
    <property type="entry name" value="Hva1_TUDOR"/>
    <property type="match status" value="1"/>
</dbReference>
<proteinExistence type="predicted"/>
<dbReference type="AlphaFoldDB" id="A0A1Y2HQQ1"/>
<dbReference type="OrthoDB" id="10052172at2759"/>
<evidence type="ECO:0000259" key="1">
    <source>
        <dbReference type="Pfam" id="PF11160"/>
    </source>
</evidence>
<feature type="domain" description="Hypervirulence associated protein TUDOR" evidence="1">
    <location>
        <begin position="4"/>
        <end position="58"/>
    </location>
</feature>
<feature type="non-terminal residue" evidence="2">
    <location>
        <position position="1"/>
    </location>
</feature>
<dbReference type="Proteomes" id="UP000193411">
    <property type="component" value="Unassembled WGS sequence"/>
</dbReference>
<evidence type="ECO:0000313" key="3">
    <source>
        <dbReference type="Proteomes" id="UP000193411"/>
    </source>
</evidence>
<evidence type="ECO:0000313" key="2">
    <source>
        <dbReference type="EMBL" id="ORZ36141.1"/>
    </source>
</evidence>